<evidence type="ECO:0008006" key="4">
    <source>
        <dbReference type="Google" id="ProtNLM"/>
    </source>
</evidence>
<keyword evidence="1" id="KW-1133">Transmembrane helix</keyword>
<dbReference type="RefSeq" id="WP_255332723.1">
    <property type="nucleotide sequence ID" value="NZ_VOTZ01000013.1"/>
</dbReference>
<dbReference type="Proteomes" id="UP001524383">
    <property type="component" value="Unassembled WGS sequence"/>
</dbReference>
<name>A0ABD4TLX8_9EURY</name>
<sequence length="190" mass="20459">MHQLTTIARRIDPMYPTNRAIIIMTILISTGAAGSSLYLGASLFPAILQGFIAGIAIILAWAISRELDPDSEYAAFLPVLICIPLLLIAPKPGLLISFFMLLLLRIVNRTTGQPAGVLDSAALLLLAGWLVSGGFWLAWPAALAAFILDSRLKEPDFRQIWFAAVLVIGLAAYAAFFGITLPPLIRPDSS</sequence>
<keyword evidence="3" id="KW-1185">Reference proteome</keyword>
<dbReference type="EMBL" id="VOTZ01000013">
    <property type="protein sequence ID" value="MCQ1538773.1"/>
    <property type="molecule type" value="Genomic_DNA"/>
</dbReference>
<dbReference type="AlphaFoldDB" id="A0ABD4TLX8"/>
<keyword evidence="1" id="KW-0472">Membrane</keyword>
<proteinExistence type="predicted"/>
<feature type="transmembrane region" description="Helical" evidence="1">
    <location>
        <begin position="160"/>
        <end position="185"/>
    </location>
</feature>
<gene>
    <name evidence="2" type="ORF">FTO68_07220</name>
</gene>
<evidence type="ECO:0000313" key="2">
    <source>
        <dbReference type="EMBL" id="MCQ1538773.1"/>
    </source>
</evidence>
<protein>
    <recommendedName>
        <fullName evidence="4">Yip1 domain-containing protein</fullName>
    </recommendedName>
</protein>
<feature type="transmembrane region" description="Helical" evidence="1">
    <location>
        <begin position="46"/>
        <end position="63"/>
    </location>
</feature>
<evidence type="ECO:0000256" key="1">
    <source>
        <dbReference type="SAM" id="Phobius"/>
    </source>
</evidence>
<accession>A0ABD4TLX8</accession>
<keyword evidence="1" id="KW-0812">Transmembrane</keyword>
<organism evidence="2 3">
    <name type="scientific">Methanocalculus taiwanensis</name>
    <dbReference type="NCBI Taxonomy" id="106207"/>
    <lineage>
        <taxon>Archaea</taxon>
        <taxon>Methanobacteriati</taxon>
        <taxon>Methanobacteriota</taxon>
        <taxon>Stenosarchaea group</taxon>
        <taxon>Methanomicrobia</taxon>
        <taxon>Methanomicrobiales</taxon>
        <taxon>Methanocalculaceae</taxon>
        <taxon>Methanocalculus</taxon>
    </lineage>
</organism>
<reference evidence="2 3" key="1">
    <citation type="submission" date="2019-08" db="EMBL/GenBank/DDBJ databases">
        <authorList>
            <person name="Chen S.-C."/>
            <person name="Lai M.-C."/>
            <person name="You Y.-T."/>
        </authorList>
    </citation>
    <scope>NUCLEOTIDE SEQUENCE [LARGE SCALE GENOMIC DNA]</scope>
    <source>
        <strain evidence="2 3">P2F9704a</strain>
    </source>
</reference>
<feature type="transmembrane region" description="Helical" evidence="1">
    <location>
        <begin position="75"/>
        <end position="103"/>
    </location>
</feature>
<evidence type="ECO:0000313" key="3">
    <source>
        <dbReference type="Proteomes" id="UP001524383"/>
    </source>
</evidence>
<feature type="transmembrane region" description="Helical" evidence="1">
    <location>
        <begin position="20"/>
        <end position="40"/>
    </location>
</feature>
<feature type="transmembrane region" description="Helical" evidence="1">
    <location>
        <begin position="123"/>
        <end position="148"/>
    </location>
</feature>
<comment type="caution">
    <text evidence="2">The sequence shown here is derived from an EMBL/GenBank/DDBJ whole genome shotgun (WGS) entry which is preliminary data.</text>
</comment>